<evidence type="ECO:0000256" key="4">
    <source>
        <dbReference type="ARBA" id="ARBA00022723"/>
    </source>
</evidence>
<comment type="subcellular location">
    <subcellularLocation>
        <location evidence="2">Secreted</location>
    </subcellularLocation>
</comment>
<evidence type="ECO:0000256" key="8">
    <source>
        <dbReference type="ARBA" id="ARBA00023033"/>
    </source>
</evidence>
<dbReference type="EMBL" id="ML119107">
    <property type="protein sequence ID" value="RPB17022.1"/>
    <property type="molecule type" value="Genomic_DNA"/>
</dbReference>
<proteinExistence type="inferred from homology"/>
<dbReference type="GO" id="GO:0046872">
    <property type="term" value="F:metal ion binding"/>
    <property type="evidence" value="ECO:0007669"/>
    <property type="project" value="UniProtKB-KW"/>
</dbReference>
<feature type="signal peptide" evidence="13">
    <location>
        <begin position="1"/>
        <end position="16"/>
    </location>
</feature>
<evidence type="ECO:0000313" key="14">
    <source>
        <dbReference type="EMBL" id="RPB17022.1"/>
    </source>
</evidence>
<keyword evidence="3" id="KW-0964">Secreted</keyword>
<dbReference type="Pfam" id="PF22810">
    <property type="entry name" value="LPMO_AA14"/>
    <property type="match status" value="1"/>
</dbReference>
<accession>A0A3N4L694</accession>
<protein>
    <recommendedName>
        <fullName evidence="16">Chitin-binding type-4 domain-containing protein</fullName>
    </recommendedName>
</protein>
<feature type="compositionally biased region" description="Polar residues" evidence="12">
    <location>
        <begin position="270"/>
        <end position="292"/>
    </location>
</feature>
<keyword evidence="15" id="KW-1185">Reference proteome</keyword>
<evidence type="ECO:0000256" key="5">
    <source>
        <dbReference type="ARBA" id="ARBA00022729"/>
    </source>
</evidence>
<dbReference type="GO" id="GO:0004497">
    <property type="term" value="F:monooxygenase activity"/>
    <property type="evidence" value="ECO:0007669"/>
    <property type="project" value="UniProtKB-KW"/>
</dbReference>
<keyword evidence="6" id="KW-0560">Oxidoreductase</keyword>
<evidence type="ECO:0000256" key="11">
    <source>
        <dbReference type="ARBA" id="ARBA00046340"/>
    </source>
</evidence>
<dbReference type="OrthoDB" id="2019572at2759"/>
<evidence type="ECO:0008006" key="16">
    <source>
        <dbReference type="Google" id="ProtNLM"/>
    </source>
</evidence>
<reference evidence="14 15" key="1">
    <citation type="journal article" date="2018" name="Nat. Ecol. Evol.">
        <title>Pezizomycetes genomes reveal the molecular basis of ectomycorrhizal truffle lifestyle.</title>
        <authorList>
            <person name="Murat C."/>
            <person name="Payen T."/>
            <person name="Noel B."/>
            <person name="Kuo A."/>
            <person name="Morin E."/>
            <person name="Chen J."/>
            <person name="Kohler A."/>
            <person name="Krizsan K."/>
            <person name="Balestrini R."/>
            <person name="Da Silva C."/>
            <person name="Montanini B."/>
            <person name="Hainaut M."/>
            <person name="Levati E."/>
            <person name="Barry K.W."/>
            <person name="Belfiori B."/>
            <person name="Cichocki N."/>
            <person name="Clum A."/>
            <person name="Dockter R.B."/>
            <person name="Fauchery L."/>
            <person name="Guy J."/>
            <person name="Iotti M."/>
            <person name="Le Tacon F."/>
            <person name="Lindquist E.A."/>
            <person name="Lipzen A."/>
            <person name="Malagnac F."/>
            <person name="Mello A."/>
            <person name="Molinier V."/>
            <person name="Miyauchi S."/>
            <person name="Poulain J."/>
            <person name="Riccioni C."/>
            <person name="Rubini A."/>
            <person name="Sitrit Y."/>
            <person name="Splivallo R."/>
            <person name="Traeger S."/>
            <person name="Wang M."/>
            <person name="Zifcakova L."/>
            <person name="Wipf D."/>
            <person name="Zambonelli A."/>
            <person name="Paolocci F."/>
            <person name="Nowrousian M."/>
            <person name="Ottonello S."/>
            <person name="Baldrian P."/>
            <person name="Spatafora J.W."/>
            <person name="Henrissat B."/>
            <person name="Nagy L.G."/>
            <person name="Aury J.M."/>
            <person name="Wincker P."/>
            <person name="Grigoriev I.V."/>
            <person name="Bonfante P."/>
            <person name="Martin F.M."/>
        </authorList>
    </citation>
    <scope>NUCLEOTIDE SEQUENCE [LARGE SCALE GENOMIC DNA]</scope>
    <source>
        <strain evidence="14 15">CCBAS932</strain>
    </source>
</reference>
<evidence type="ECO:0000256" key="10">
    <source>
        <dbReference type="ARBA" id="ARBA00023180"/>
    </source>
</evidence>
<name>A0A3N4L694_9PEZI</name>
<organism evidence="14 15">
    <name type="scientific">Morchella conica CCBAS932</name>
    <dbReference type="NCBI Taxonomy" id="1392247"/>
    <lineage>
        <taxon>Eukaryota</taxon>
        <taxon>Fungi</taxon>
        <taxon>Dikarya</taxon>
        <taxon>Ascomycota</taxon>
        <taxon>Pezizomycotina</taxon>
        <taxon>Pezizomycetes</taxon>
        <taxon>Pezizales</taxon>
        <taxon>Morchellaceae</taxon>
        <taxon>Morchella</taxon>
    </lineage>
</organism>
<feature type="compositionally biased region" description="Low complexity" evidence="12">
    <location>
        <begin position="256"/>
        <end position="269"/>
    </location>
</feature>
<keyword evidence="4" id="KW-0479">Metal-binding</keyword>
<keyword evidence="8" id="KW-0503">Monooxygenase</keyword>
<feature type="region of interest" description="Disordered" evidence="12">
    <location>
        <begin position="253"/>
        <end position="293"/>
    </location>
</feature>
<evidence type="ECO:0000313" key="15">
    <source>
        <dbReference type="Proteomes" id="UP000277580"/>
    </source>
</evidence>
<dbReference type="InterPro" id="IPR054497">
    <property type="entry name" value="LPMO_AA14"/>
</dbReference>
<evidence type="ECO:0000256" key="9">
    <source>
        <dbReference type="ARBA" id="ARBA00023157"/>
    </source>
</evidence>
<evidence type="ECO:0000256" key="2">
    <source>
        <dbReference type="ARBA" id="ARBA00004613"/>
    </source>
</evidence>
<gene>
    <name evidence="14" type="ORF">P167DRAFT_480256</name>
</gene>
<feature type="chain" id="PRO_5018123973" description="Chitin-binding type-4 domain-containing protein" evidence="13">
    <location>
        <begin position="17"/>
        <end position="323"/>
    </location>
</feature>
<comment type="similarity">
    <text evidence="11">Belongs to the polysaccharide monooxygenase AA14 family.</text>
</comment>
<evidence type="ECO:0000256" key="7">
    <source>
        <dbReference type="ARBA" id="ARBA00023008"/>
    </source>
</evidence>
<keyword evidence="5 13" id="KW-0732">Signal</keyword>
<dbReference type="AlphaFoldDB" id="A0A3N4L694"/>
<dbReference type="STRING" id="1392247.A0A3N4L694"/>
<evidence type="ECO:0000256" key="13">
    <source>
        <dbReference type="SAM" id="SignalP"/>
    </source>
</evidence>
<sequence length="323" mass="33709">MFSKALILALIPTAFGHMGLFHPSAYDFNGDGYTLVEPLSGQSFNSWWFHGNIGKSTGEVMELPAGGSVSLELSCNKQFTSYGNAGDGSTACPDDIPSYHAGTPIKNSEILGCGLAIAYKDSAASVNPSDFTIFSVNTDCVDNLHTSFDVPAGMPECPNGKCICAWFWQGQASADEMYMTGFDCTITGSTSTKSVGAGQPPKYCPNGGCVSGPKQPMYWANDNSNVNYDGVYTHKPSYNSAWGFSNGAQNDIFEGSSSSPTSVASSPTSRAGSPSPTTLVTSTRKSQPTGGATCSWPGHCAGASCSDENDCSDSLTCQSGKCA</sequence>
<evidence type="ECO:0000256" key="1">
    <source>
        <dbReference type="ARBA" id="ARBA00001973"/>
    </source>
</evidence>
<keyword evidence="10" id="KW-0325">Glycoprotein</keyword>
<keyword evidence="9" id="KW-1015">Disulfide bond</keyword>
<keyword evidence="7" id="KW-0186">Copper</keyword>
<dbReference type="GO" id="GO:0005576">
    <property type="term" value="C:extracellular region"/>
    <property type="evidence" value="ECO:0007669"/>
    <property type="project" value="UniProtKB-SubCell"/>
</dbReference>
<dbReference type="Gene3D" id="2.70.50.70">
    <property type="match status" value="1"/>
</dbReference>
<evidence type="ECO:0000256" key="6">
    <source>
        <dbReference type="ARBA" id="ARBA00023002"/>
    </source>
</evidence>
<dbReference type="Proteomes" id="UP000277580">
    <property type="component" value="Unassembled WGS sequence"/>
</dbReference>
<comment type="cofactor">
    <cofactor evidence="1">
        <name>Cu(2+)</name>
        <dbReference type="ChEBI" id="CHEBI:29036"/>
    </cofactor>
</comment>
<evidence type="ECO:0000256" key="3">
    <source>
        <dbReference type="ARBA" id="ARBA00022525"/>
    </source>
</evidence>
<dbReference type="InParanoid" id="A0A3N4L694"/>
<evidence type="ECO:0000256" key="12">
    <source>
        <dbReference type="SAM" id="MobiDB-lite"/>
    </source>
</evidence>